<dbReference type="AlphaFoldDB" id="A0A4C1ZRE9"/>
<organism evidence="2 3">
    <name type="scientific">Eumeta variegata</name>
    <name type="common">Bagworm moth</name>
    <name type="synonym">Eumeta japonica</name>
    <dbReference type="NCBI Taxonomy" id="151549"/>
    <lineage>
        <taxon>Eukaryota</taxon>
        <taxon>Metazoa</taxon>
        <taxon>Ecdysozoa</taxon>
        <taxon>Arthropoda</taxon>
        <taxon>Hexapoda</taxon>
        <taxon>Insecta</taxon>
        <taxon>Pterygota</taxon>
        <taxon>Neoptera</taxon>
        <taxon>Endopterygota</taxon>
        <taxon>Lepidoptera</taxon>
        <taxon>Glossata</taxon>
        <taxon>Ditrysia</taxon>
        <taxon>Tineoidea</taxon>
        <taxon>Psychidae</taxon>
        <taxon>Oiketicinae</taxon>
        <taxon>Eumeta</taxon>
    </lineage>
</organism>
<reference evidence="2 3" key="1">
    <citation type="journal article" date="2019" name="Commun. Biol.">
        <title>The bagworm genome reveals a unique fibroin gene that provides high tensile strength.</title>
        <authorList>
            <person name="Kono N."/>
            <person name="Nakamura H."/>
            <person name="Ohtoshi R."/>
            <person name="Tomita M."/>
            <person name="Numata K."/>
            <person name="Arakawa K."/>
        </authorList>
    </citation>
    <scope>NUCLEOTIDE SEQUENCE [LARGE SCALE GENOMIC DNA]</scope>
</reference>
<feature type="compositionally biased region" description="Low complexity" evidence="1">
    <location>
        <begin position="7"/>
        <end position="26"/>
    </location>
</feature>
<sequence length="81" mass="8825">MSYLSESLLSSPAPRARSARIPARQPTLHSSTDSSVTAAKERGYFARAQRRGHVYRELVWYDAVAGRRESGADVCRAAGSA</sequence>
<dbReference type="EMBL" id="BGZK01002077">
    <property type="protein sequence ID" value="GBP90358.1"/>
    <property type="molecule type" value="Genomic_DNA"/>
</dbReference>
<evidence type="ECO:0000313" key="2">
    <source>
        <dbReference type="EMBL" id="GBP90358.1"/>
    </source>
</evidence>
<evidence type="ECO:0000256" key="1">
    <source>
        <dbReference type="SAM" id="MobiDB-lite"/>
    </source>
</evidence>
<evidence type="ECO:0000313" key="3">
    <source>
        <dbReference type="Proteomes" id="UP000299102"/>
    </source>
</evidence>
<protein>
    <submittedName>
        <fullName evidence="2">Uncharacterized protein</fullName>
    </submittedName>
</protein>
<feature type="compositionally biased region" description="Polar residues" evidence="1">
    <location>
        <begin position="27"/>
        <end position="37"/>
    </location>
</feature>
<accession>A0A4C1ZRE9</accession>
<proteinExistence type="predicted"/>
<comment type="caution">
    <text evidence="2">The sequence shown here is derived from an EMBL/GenBank/DDBJ whole genome shotgun (WGS) entry which is preliminary data.</text>
</comment>
<gene>
    <name evidence="2" type="ORF">EVAR_55052_1</name>
</gene>
<feature type="region of interest" description="Disordered" evidence="1">
    <location>
        <begin position="1"/>
        <end position="41"/>
    </location>
</feature>
<keyword evidence="3" id="KW-1185">Reference proteome</keyword>
<name>A0A4C1ZRE9_EUMVA</name>
<dbReference type="Proteomes" id="UP000299102">
    <property type="component" value="Unassembled WGS sequence"/>
</dbReference>